<dbReference type="Proteomes" id="UP001597399">
    <property type="component" value="Unassembled WGS sequence"/>
</dbReference>
<name>A0ABW5RYM0_9BACL</name>
<evidence type="ECO:0000313" key="1">
    <source>
        <dbReference type="EMBL" id="MFD2692198.1"/>
    </source>
</evidence>
<dbReference type="Pfam" id="PF13416">
    <property type="entry name" value="SBP_bac_8"/>
    <property type="match status" value="1"/>
</dbReference>
<dbReference type="PANTHER" id="PTHR43649">
    <property type="entry name" value="ARABINOSE-BINDING PROTEIN-RELATED"/>
    <property type="match status" value="1"/>
</dbReference>
<dbReference type="Gene3D" id="3.40.190.10">
    <property type="entry name" value="Periplasmic binding protein-like II"/>
    <property type="match status" value="1"/>
</dbReference>
<organism evidence="1 2">
    <name type="scientific">Sporolactobacillus shoreicorticis</name>
    <dbReference type="NCBI Taxonomy" id="1923877"/>
    <lineage>
        <taxon>Bacteria</taxon>
        <taxon>Bacillati</taxon>
        <taxon>Bacillota</taxon>
        <taxon>Bacilli</taxon>
        <taxon>Bacillales</taxon>
        <taxon>Sporolactobacillaceae</taxon>
        <taxon>Sporolactobacillus</taxon>
    </lineage>
</organism>
<dbReference type="InterPro" id="IPR006059">
    <property type="entry name" value="SBP"/>
</dbReference>
<reference evidence="2" key="1">
    <citation type="journal article" date="2019" name="Int. J. Syst. Evol. Microbiol.">
        <title>The Global Catalogue of Microorganisms (GCM) 10K type strain sequencing project: providing services to taxonomists for standard genome sequencing and annotation.</title>
        <authorList>
            <consortium name="The Broad Institute Genomics Platform"/>
            <consortium name="The Broad Institute Genome Sequencing Center for Infectious Disease"/>
            <person name="Wu L."/>
            <person name="Ma J."/>
        </authorList>
    </citation>
    <scope>NUCLEOTIDE SEQUENCE [LARGE SCALE GENOMIC DNA]</scope>
    <source>
        <strain evidence="2">TISTR 2466</strain>
    </source>
</reference>
<keyword evidence="2" id="KW-1185">Reference proteome</keyword>
<comment type="caution">
    <text evidence="1">The sequence shown here is derived from an EMBL/GenBank/DDBJ whole genome shotgun (WGS) entry which is preliminary data.</text>
</comment>
<dbReference type="PANTHER" id="PTHR43649:SF12">
    <property type="entry name" value="DIACETYLCHITOBIOSE BINDING PROTEIN DASA"/>
    <property type="match status" value="1"/>
</dbReference>
<accession>A0ABW5RYM0</accession>
<protein>
    <submittedName>
        <fullName evidence="1">Extracellular solute-binding protein</fullName>
    </submittedName>
</protein>
<dbReference type="EMBL" id="JBHUMQ010000001">
    <property type="protein sequence ID" value="MFD2692198.1"/>
    <property type="molecule type" value="Genomic_DNA"/>
</dbReference>
<evidence type="ECO:0000313" key="2">
    <source>
        <dbReference type="Proteomes" id="UP001597399"/>
    </source>
</evidence>
<dbReference type="RefSeq" id="WP_253058760.1">
    <property type="nucleotide sequence ID" value="NZ_JAMXWM010000003.1"/>
</dbReference>
<proteinExistence type="predicted"/>
<sequence>MAGIDPQKAFASWENLTEAAKKVKQGNYASYGYEPMWGADNLIDVALSNGGTILSADGKKVTIDSQEWIDAWEMIRKAVFVDKTMKINSGGQGWEYWYKTIDDVMKGQSAGYTGSSGDKGDLDFTKIDSAVQPGMGGNTAKPNVDALYLTIPHSLTDAQKKAAYEFVSYFTSPKVNASWAQAIGYIPVRNSAMDDPTYAAFLKKNPYAAVPFKQAQQGTPRLLDPTGGKINQALSDAADQVELQNVPAKTALTKAQKAAQAALDAVD</sequence>
<dbReference type="SUPFAM" id="SSF53850">
    <property type="entry name" value="Periplasmic binding protein-like II"/>
    <property type="match status" value="1"/>
</dbReference>
<dbReference type="InterPro" id="IPR050490">
    <property type="entry name" value="Bact_solute-bd_prot1"/>
</dbReference>
<gene>
    <name evidence="1" type="ORF">ACFSUE_00855</name>
</gene>